<dbReference type="EMBL" id="KQ947412">
    <property type="protein sequence ID" value="KUJ18852.1"/>
    <property type="molecule type" value="Genomic_DNA"/>
</dbReference>
<dbReference type="KEGG" id="psco:LY89DRAFT_506245"/>
<proteinExistence type="predicted"/>
<protein>
    <submittedName>
        <fullName evidence="1">Uncharacterized protein</fullName>
    </submittedName>
</protein>
<organism evidence="1 2">
    <name type="scientific">Mollisia scopiformis</name>
    <name type="common">Conifer needle endophyte fungus</name>
    <name type="synonym">Phialocephala scopiformis</name>
    <dbReference type="NCBI Taxonomy" id="149040"/>
    <lineage>
        <taxon>Eukaryota</taxon>
        <taxon>Fungi</taxon>
        <taxon>Dikarya</taxon>
        <taxon>Ascomycota</taxon>
        <taxon>Pezizomycotina</taxon>
        <taxon>Leotiomycetes</taxon>
        <taxon>Helotiales</taxon>
        <taxon>Mollisiaceae</taxon>
        <taxon>Mollisia</taxon>
    </lineage>
</organism>
<gene>
    <name evidence="1" type="ORF">LY89DRAFT_506245</name>
</gene>
<dbReference type="Proteomes" id="UP000070700">
    <property type="component" value="Unassembled WGS sequence"/>
</dbReference>
<dbReference type="RefSeq" id="XP_018073207.1">
    <property type="nucleotide sequence ID" value="XM_018208025.1"/>
</dbReference>
<evidence type="ECO:0000313" key="2">
    <source>
        <dbReference type="Proteomes" id="UP000070700"/>
    </source>
</evidence>
<dbReference type="InParanoid" id="A0A194XGF0"/>
<dbReference type="AlphaFoldDB" id="A0A194XGF0"/>
<dbReference type="GeneID" id="28817751"/>
<accession>A0A194XGF0</accession>
<sequence length="162" mass="18282">MSETKMRRLAISMKEFNVYKHELSSLALDGIMIYLAPGIKNWDEGRVGKYGLPRGCECGCCDKVPPSKFAITLEDRKKCHKATASAAKRRVALEKGNNSFIPRVPKAQYDDTVDTVHETAQELFDQFKDSKWKVSGGPKFTVKILEIDKSVQYDAYEAKRAT</sequence>
<name>A0A194XGF0_MOLSC</name>
<evidence type="ECO:0000313" key="1">
    <source>
        <dbReference type="EMBL" id="KUJ18852.1"/>
    </source>
</evidence>
<keyword evidence="2" id="KW-1185">Reference proteome</keyword>
<reference evidence="1 2" key="1">
    <citation type="submission" date="2015-10" db="EMBL/GenBank/DDBJ databases">
        <title>Full genome of DAOMC 229536 Phialocephala scopiformis, a fungal endophyte of spruce producing the potent anti-insectan compound rugulosin.</title>
        <authorList>
            <consortium name="DOE Joint Genome Institute"/>
            <person name="Walker A.K."/>
            <person name="Frasz S.L."/>
            <person name="Seifert K.A."/>
            <person name="Miller J.D."/>
            <person name="Mondo S.J."/>
            <person name="Labutti K."/>
            <person name="Lipzen A."/>
            <person name="Dockter R."/>
            <person name="Kennedy M."/>
            <person name="Grigoriev I.V."/>
            <person name="Spatafora J.W."/>
        </authorList>
    </citation>
    <scope>NUCLEOTIDE SEQUENCE [LARGE SCALE GENOMIC DNA]</scope>
    <source>
        <strain evidence="1 2">CBS 120377</strain>
    </source>
</reference>